<dbReference type="Gene3D" id="1.10.10.41">
    <property type="entry name" value="Yeast DNA topoisomerase - domain 1"/>
    <property type="match status" value="1"/>
</dbReference>
<dbReference type="InterPro" id="IPR013500">
    <property type="entry name" value="TopoI_cat_euk"/>
</dbReference>
<evidence type="ECO:0000256" key="4">
    <source>
        <dbReference type="ARBA" id="ARBA00023029"/>
    </source>
</evidence>
<dbReference type="PROSITE" id="PS00176">
    <property type="entry name" value="TOPO_IB_1"/>
    <property type="match status" value="1"/>
</dbReference>
<dbReference type="GO" id="GO:0006260">
    <property type="term" value="P:DNA replication"/>
    <property type="evidence" value="ECO:0007669"/>
    <property type="project" value="TreeGrafter"/>
</dbReference>
<evidence type="ECO:0000256" key="9">
    <source>
        <dbReference type="RuleBase" id="RU365101"/>
    </source>
</evidence>
<keyword evidence="10" id="KW-0175">Coiled coil</keyword>
<name>A0AAV7JZR2_9METZ</name>
<dbReference type="Pfam" id="PF01028">
    <property type="entry name" value="Topoisom_I"/>
    <property type="match status" value="1"/>
</dbReference>
<evidence type="ECO:0000256" key="5">
    <source>
        <dbReference type="ARBA" id="ARBA00023125"/>
    </source>
</evidence>
<dbReference type="SUPFAM" id="SSF46596">
    <property type="entry name" value="Eukaryotic DNA topoisomerase I, dispensable insert domain"/>
    <property type="match status" value="1"/>
</dbReference>
<gene>
    <name evidence="13" type="ORF">LOD99_859</name>
</gene>
<dbReference type="InterPro" id="IPR051062">
    <property type="entry name" value="Topoisomerase_IB"/>
</dbReference>
<evidence type="ECO:0000259" key="12">
    <source>
        <dbReference type="SMART" id="SM00435"/>
    </source>
</evidence>
<dbReference type="Gene3D" id="3.90.15.10">
    <property type="entry name" value="Topoisomerase I, Chain A, domain 3"/>
    <property type="match status" value="1"/>
</dbReference>
<feature type="active site" description="O-(3'-phospho-DNA)-tyrosine intermediate" evidence="8">
    <location>
        <position position="626"/>
    </location>
</feature>
<dbReference type="InterPro" id="IPR013030">
    <property type="entry name" value="DNA_topo_DNA_db_N_dom2"/>
</dbReference>
<keyword evidence="7" id="KW-0539">Nucleus</keyword>
<evidence type="ECO:0000256" key="6">
    <source>
        <dbReference type="ARBA" id="ARBA00023235"/>
    </source>
</evidence>
<dbReference type="PRINTS" id="PR00416">
    <property type="entry name" value="EUTPISMRASEI"/>
</dbReference>
<comment type="subcellular location">
    <subcellularLocation>
        <location evidence="2">Nucleus</location>
    </subcellularLocation>
</comment>
<dbReference type="GO" id="GO:0006265">
    <property type="term" value="P:DNA topological change"/>
    <property type="evidence" value="ECO:0007669"/>
    <property type="project" value="UniProtKB-UniRule"/>
</dbReference>
<evidence type="ECO:0000256" key="7">
    <source>
        <dbReference type="ARBA" id="ARBA00023242"/>
    </source>
</evidence>
<dbReference type="InterPro" id="IPR014727">
    <property type="entry name" value="TopoI_cat_a/b-sub_euk"/>
</dbReference>
<dbReference type="InterPro" id="IPR011010">
    <property type="entry name" value="DNA_brk_join_enz"/>
</dbReference>
<evidence type="ECO:0000313" key="13">
    <source>
        <dbReference type="EMBL" id="KAI6654463.1"/>
    </source>
</evidence>
<dbReference type="InterPro" id="IPR001631">
    <property type="entry name" value="TopoI"/>
</dbReference>
<comment type="catalytic activity">
    <reaction evidence="1 8 9">
        <text>ATP-independent breakage of single-stranded DNA, followed by passage and rejoining.</text>
        <dbReference type="EC" id="5.6.2.1"/>
    </reaction>
</comment>
<reference evidence="13 14" key="1">
    <citation type="journal article" date="2023" name="BMC Biol.">
        <title>The compact genome of the sponge Oopsacas minuta (Hexactinellida) is lacking key metazoan core genes.</title>
        <authorList>
            <person name="Santini S."/>
            <person name="Schenkelaars Q."/>
            <person name="Jourda C."/>
            <person name="Duchesne M."/>
            <person name="Belahbib H."/>
            <person name="Rocher C."/>
            <person name="Selva M."/>
            <person name="Riesgo A."/>
            <person name="Vervoort M."/>
            <person name="Leys S.P."/>
            <person name="Kodjabachian L."/>
            <person name="Le Bivic A."/>
            <person name="Borchiellini C."/>
            <person name="Claverie J.M."/>
            <person name="Renard E."/>
        </authorList>
    </citation>
    <scope>NUCLEOTIDE SEQUENCE [LARGE SCALE GENOMIC DNA]</scope>
    <source>
        <strain evidence="13">SPO-2</strain>
    </source>
</reference>
<dbReference type="FunFam" id="1.10.132.10:FF:000001">
    <property type="entry name" value="DNA topoisomerase I"/>
    <property type="match status" value="1"/>
</dbReference>
<dbReference type="InterPro" id="IPR025834">
    <property type="entry name" value="TopoI_C_dom"/>
</dbReference>
<dbReference type="Proteomes" id="UP001165289">
    <property type="component" value="Unassembled WGS sequence"/>
</dbReference>
<feature type="region of interest" description="Disordered" evidence="11">
    <location>
        <begin position="1"/>
        <end position="31"/>
    </location>
</feature>
<dbReference type="GO" id="GO:0003917">
    <property type="term" value="F:DNA topoisomerase type I (single strand cut, ATP-independent) activity"/>
    <property type="evidence" value="ECO:0007669"/>
    <property type="project" value="UniProtKB-UniRule"/>
</dbReference>
<keyword evidence="14" id="KW-1185">Reference proteome</keyword>
<dbReference type="CDD" id="cd00659">
    <property type="entry name" value="Topo_IB_C"/>
    <property type="match status" value="1"/>
</dbReference>
<dbReference type="InterPro" id="IPR013499">
    <property type="entry name" value="TopoI_euk"/>
</dbReference>
<evidence type="ECO:0000256" key="1">
    <source>
        <dbReference type="ARBA" id="ARBA00000213"/>
    </source>
</evidence>
<dbReference type="GO" id="GO:0007059">
    <property type="term" value="P:chromosome segregation"/>
    <property type="evidence" value="ECO:0007669"/>
    <property type="project" value="TreeGrafter"/>
</dbReference>
<keyword evidence="4 8" id="KW-0799">Topoisomerase</keyword>
<dbReference type="InterPro" id="IPR008336">
    <property type="entry name" value="TopoI_DNA-bd_euk"/>
</dbReference>
<evidence type="ECO:0000313" key="14">
    <source>
        <dbReference type="Proteomes" id="UP001165289"/>
    </source>
</evidence>
<dbReference type="FunFam" id="1.10.10.41:FF:000001">
    <property type="entry name" value="DNA topoisomerase I"/>
    <property type="match status" value="1"/>
</dbReference>
<evidence type="ECO:0000256" key="11">
    <source>
        <dbReference type="SAM" id="MobiDB-lite"/>
    </source>
</evidence>
<dbReference type="GO" id="GO:0003677">
    <property type="term" value="F:DNA binding"/>
    <property type="evidence" value="ECO:0007669"/>
    <property type="project" value="UniProtKB-UniRule"/>
</dbReference>
<comment type="caution">
    <text evidence="13">The sequence shown here is derived from an EMBL/GenBank/DDBJ whole genome shotgun (WGS) entry which is preliminary data.</text>
</comment>
<dbReference type="InterPro" id="IPR048045">
    <property type="entry name" value="Topoisomer_I_DNA-bd"/>
</dbReference>
<dbReference type="PROSITE" id="PS52038">
    <property type="entry name" value="TOPO_IB_2"/>
    <property type="match status" value="1"/>
</dbReference>
<feature type="coiled-coil region" evidence="10">
    <location>
        <begin position="547"/>
        <end position="614"/>
    </location>
</feature>
<dbReference type="Gene3D" id="2.170.11.10">
    <property type="entry name" value="DNA Topoisomerase I, domain 2"/>
    <property type="match status" value="1"/>
</dbReference>
<comment type="function">
    <text evidence="9">Releases the supercoiling and torsional tension of DNA introduced during the DNA replication and transcription by transiently cleaving and rejoining one strand of the DNA duplex. Introduces a single-strand break via transesterification at the specific target site 5'-[CT]CCTTp site in duplex DNA. The scissile phosphodiester is attacked by the catalytic tyrosine of the enzyme, resulting in the formation of a DNA-(3'-phosphotyrosyl)-enzyme intermediate and the expulsion of a 5'-OH DNA strand. The free DNA strand then undergoes passage around the unbroken strand thus removing DNA supercoils. Finally, in the religation step, the DNA 5'-OH attacks the covalent intermediate to expel the active-site tyrosine and restore the DNA phosphodiester backbone.</text>
</comment>
<dbReference type="GO" id="GO:0005730">
    <property type="term" value="C:nucleolus"/>
    <property type="evidence" value="ECO:0007669"/>
    <property type="project" value="TreeGrafter"/>
</dbReference>
<dbReference type="InterPro" id="IPR013034">
    <property type="entry name" value="DNA_topo_DNA_db_N_dom1"/>
</dbReference>
<dbReference type="Gene3D" id="1.10.132.10">
    <property type="match status" value="1"/>
</dbReference>
<accession>A0AAV7JZR2</accession>
<dbReference type="SUPFAM" id="SSF56349">
    <property type="entry name" value="DNA breaking-rejoining enzymes"/>
    <property type="match status" value="1"/>
</dbReference>
<dbReference type="SMART" id="SM00435">
    <property type="entry name" value="TOPEUc"/>
    <property type="match status" value="1"/>
</dbReference>
<organism evidence="13 14">
    <name type="scientific">Oopsacas minuta</name>
    <dbReference type="NCBI Taxonomy" id="111878"/>
    <lineage>
        <taxon>Eukaryota</taxon>
        <taxon>Metazoa</taxon>
        <taxon>Porifera</taxon>
        <taxon>Hexactinellida</taxon>
        <taxon>Hexasterophora</taxon>
        <taxon>Lyssacinosida</taxon>
        <taxon>Leucopsacidae</taxon>
        <taxon>Oopsacas</taxon>
    </lineage>
</organism>
<dbReference type="FunFam" id="2.170.11.10:FF:000001">
    <property type="entry name" value="DNA topoisomerase I"/>
    <property type="match status" value="1"/>
</dbReference>
<dbReference type="EMBL" id="JAKMXF010000222">
    <property type="protein sequence ID" value="KAI6654463.1"/>
    <property type="molecule type" value="Genomic_DNA"/>
</dbReference>
<proteinExistence type="inferred from homology"/>
<protein>
    <recommendedName>
        <fullName evidence="9">DNA topoisomerase I</fullName>
        <ecNumber evidence="9">5.6.2.1</ecNumber>
    </recommendedName>
    <alternativeName>
        <fullName evidence="9">DNA topoisomerase 1</fullName>
    </alternativeName>
</protein>
<dbReference type="PANTHER" id="PTHR10290:SF3">
    <property type="entry name" value="DNA TOPOISOMERASE 1"/>
    <property type="match status" value="1"/>
</dbReference>
<dbReference type="InterPro" id="IPR018521">
    <property type="entry name" value="TopoIB_AS"/>
</dbReference>
<feature type="domain" description="DNA topoisomerase I eukaryotic-type" evidence="12">
    <location>
        <begin position="262"/>
        <end position="640"/>
    </location>
</feature>
<dbReference type="GO" id="GO:0005694">
    <property type="term" value="C:chromosome"/>
    <property type="evidence" value="ECO:0007669"/>
    <property type="project" value="InterPro"/>
</dbReference>
<dbReference type="Pfam" id="PF14370">
    <property type="entry name" value="Topo_C_assoc"/>
    <property type="match status" value="1"/>
</dbReference>
<dbReference type="PANTHER" id="PTHR10290">
    <property type="entry name" value="DNA TOPOISOMERASE I"/>
    <property type="match status" value="1"/>
</dbReference>
<dbReference type="AlphaFoldDB" id="A0AAV7JZR2"/>
<keyword evidence="6 8" id="KW-0413">Isomerase</keyword>
<evidence type="ECO:0000256" key="10">
    <source>
        <dbReference type="SAM" id="Coils"/>
    </source>
</evidence>
<dbReference type="EC" id="5.6.2.1" evidence="9"/>
<comment type="similarity">
    <text evidence="3 8 9">Belongs to the type IB topoisomerase family.</text>
</comment>
<sequence>MAALFPDTPASSSSNCSFSDDDSDYYSESKPDVPLLESKYTISPSKKCVKGSYSKQIVKNPRIGAKRPQTSVATTNEFAKPSSKKKRISISGKTSKHDDSVDPVWKWWEEDPLPNGVKWKTLEHEGPLFPPPYEPLPISVKFYYGGEHIILSPLTEEIAGFYSRMLDHDYTKSDIFNKNFFHDWRKYMTKEESSKITNLQDCDFSQLCQHFKLLSEMRKLLSKQEKQQMKIDNNILEEKYGYCVIDGHKQKVGNYRIEPPGLFRGRGDHPKQGRLKLRIQAEDVIINIGKNARVPSPPISHTWKKVQHDAKVTWLACWIENITGNNKYIMLNSTSRLKGEKDWQKYETARKLKKHVSHIREDYFDGLKSREMFIRQRSVALYLIDRLALRAGNEKDSDEEADTVGCCSLRVEHVKLYDEIDGSINVVEFDFLGKDSIRYKNRVPIDKQVFKNIRLFIKDKEPSDELFDRLTTSILNKYLHELMEGLTAKVFRTYNASITLQMQLNSSKLSDNSSIPERMLVYNRSNRAVALLCNHQRAIPKSFSKQMDNIQKKIDEKEVEITQLRKEYKESKKFLKQSEKFCKNSNLKKINLKIHNLDEQLHKLKIQATDKEENKQIALGTSKLNYLDPRISVAWCKKYSVPIEKVYNKTLREKFAWAMDMADRTFEF</sequence>
<evidence type="ECO:0000256" key="2">
    <source>
        <dbReference type="ARBA" id="ARBA00004123"/>
    </source>
</evidence>
<dbReference type="InterPro" id="IPR014711">
    <property type="entry name" value="TopoI_cat_a-hlx-sub_euk"/>
</dbReference>
<dbReference type="SUPFAM" id="SSF56741">
    <property type="entry name" value="Eukaryotic DNA topoisomerase I, N-terminal DNA-binding fragment"/>
    <property type="match status" value="1"/>
</dbReference>
<evidence type="ECO:0000256" key="3">
    <source>
        <dbReference type="ARBA" id="ARBA00006645"/>
    </source>
</evidence>
<dbReference type="FunFam" id="3.90.15.10:FF:000003">
    <property type="entry name" value="DNA topoisomerase I"/>
    <property type="match status" value="1"/>
</dbReference>
<dbReference type="Pfam" id="PF02919">
    <property type="entry name" value="Topoisom_I_N"/>
    <property type="match status" value="1"/>
</dbReference>
<dbReference type="InterPro" id="IPR036202">
    <property type="entry name" value="TopoI_DNA-bd_euk_N_sf"/>
</dbReference>
<evidence type="ECO:0000256" key="8">
    <source>
        <dbReference type="PROSITE-ProRule" id="PRU01382"/>
    </source>
</evidence>
<dbReference type="CDD" id="cd03488">
    <property type="entry name" value="Topoisomer_IB_N_htopoI_like"/>
    <property type="match status" value="1"/>
</dbReference>
<keyword evidence="5 8" id="KW-0238">DNA-binding</keyword>